<keyword evidence="2" id="KW-0732">Signal</keyword>
<feature type="compositionally biased region" description="Low complexity" evidence="1">
    <location>
        <begin position="24"/>
        <end position="39"/>
    </location>
</feature>
<evidence type="ECO:0000313" key="4">
    <source>
        <dbReference type="Proteomes" id="UP001528850"/>
    </source>
</evidence>
<proteinExistence type="predicted"/>
<reference evidence="3 4" key="1">
    <citation type="journal article" date="2024" name="Curr. Microbiol.">
        <title>Luteibacter sahnii sp. nov., A Novel Yellow-Colored Xanthomonadin Pigment Producing Probiotic Bacterium from Healthy Rice Seed Microbiome.</title>
        <authorList>
            <person name="Jaiswal G."/>
            <person name="Rana R."/>
            <person name="Nayak P.K."/>
            <person name="Chouhan R."/>
            <person name="Gandhi S.G."/>
            <person name="Patel H.K."/>
            <person name="Patil P.B."/>
        </authorList>
    </citation>
    <scope>NUCLEOTIDE SEQUENCE [LARGE SCALE GENOMIC DNA]</scope>
    <source>
        <strain evidence="3 4">PPL201</strain>
    </source>
</reference>
<feature type="signal peptide" evidence="2">
    <location>
        <begin position="1"/>
        <end position="20"/>
    </location>
</feature>
<sequence length="292" mass="31556">MKTLLIATLVLAALPLAAHAQDATTTTTAPTQDANTNPAQNGGWTGSGEFGFASARGNSRSENANAKLGLSQENEVWKNNFFLNGLRSKGEVAVTDAAGNTIDKFSTTANRYDTGASVGYKFDPRSYVVTAARYEHDDFGANLWQGIVSVGYGYIALKNERAELSFEIGPGFKRYQPAKSDRAVLNPDGSPVLDAEGKPVSERYTPNAESEVVGRGLVNGKYRLTDNTALEDTLLVEAGSKNQYYQNDIGVSVSMTKKMALKVGYQIRYNSDTQPGTVSTDKLMTTNLVYNF</sequence>
<feature type="region of interest" description="Disordered" evidence="1">
    <location>
        <begin position="24"/>
        <end position="50"/>
    </location>
</feature>
<organism evidence="3 4">
    <name type="scientific">Luteibacter sahnii</name>
    <dbReference type="NCBI Taxonomy" id="3021977"/>
    <lineage>
        <taxon>Bacteria</taxon>
        <taxon>Pseudomonadati</taxon>
        <taxon>Pseudomonadota</taxon>
        <taxon>Gammaproteobacteria</taxon>
        <taxon>Lysobacterales</taxon>
        <taxon>Rhodanobacteraceae</taxon>
        <taxon>Luteibacter</taxon>
    </lineage>
</organism>
<evidence type="ECO:0000256" key="2">
    <source>
        <dbReference type="SAM" id="SignalP"/>
    </source>
</evidence>
<evidence type="ECO:0000256" key="1">
    <source>
        <dbReference type="SAM" id="MobiDB-lite"/>
    </source>
</evidence>
<comment type="caution">
    <text evidence="3">The sequence shown here is derived from an EMBL/GenBank/DDBJ whole genome shotgun (WGS) entry which is preliminary data.</text>
</comment>
<accession>A0ABT6BEQ0</accession>
<dbReference type="Pfam" id="PF04338">
    <property type="entry name" value="DUF481"/>
    <property type="match status" value="1"/>
</dbReference>
<dbReference type="InterPro" id="IPR007433">
    <property type="entry name" value="DUF481"/>
</dbReference>
<feature type="chain" id="PRO_5045997593" evidence="2">
    <location>
        <begin position="21"/>
        <end position="292"/>
    </location>
</feature>
<dbReference type="EMBL" id="JARJJS010000005">
    <property type="protein sequence ID" value="MDF4026485.1"/>
    <property type="molecule type" value="Genomic_DNA"/>
</dbReference>
<keyword evidence="4" id="KW-1185">Reference proteome</keyword>
<name>A0ABT6BEQ0_9GAMM</name>
<evidence type="ECO:0000313" key="3">
    <source>
        <dbReference type="EMBL" id="MDF4026485.1"/>
    </source>
</evidence>
<protein>
    <submittedName>
        <fullName evidence="3">DUF481 domain-containing protein</fullName>
    </submittedName>
</protein>
<dbReference type="Proteomes" id="UP001528850">
    <property type="component" value="Unassembled WGS sequence"/>
</dbReference>
<gene>
    <name evidence="3" type="ORF">P3W24_16055</name>
</gene>